<keyword evidence="1" id="KW-0812">Transmembrane</keyword>
<dbReference type="AlphaFoldDB" id="A0A6J4H5I9"/>
<feature type="domain" description="Oxidoreductase molybdopterin-binding" evidence="2">
    <location>
        <begin position="287"/>
        <end position="438"/>
    </location>
</feature>
<dbReference type="InterPro" id="IPR000572">
    <property type="entry name" value="OxRdtase_Mopterin-bd_dom"/>
</dbReference>
<accession>A0A6J4H5I9</accession>
<proteinExistence type="predicted"/>
<dbReference type="Pfam" id="PF00174">
    <property type="entry name" value="Oxidored_molyb"/>
    <property type="match status" value="1"/>
</dbReference>
<feature type="transmembrane region" description="Helical" evidence="1">
    <location>
        <begin position="138"/>
        <end position="158"/>
    </location>
</feature>
<dbReference type="InterPro" id="IPR036374">
    <property type="entry name" value="OxRdtase_Mopterin-bd_sf"/>
</dbReference>
<evidence type="ECO:0000256" key="1">
    <source>
        <dbReference type="SAM" id="Phobius"/>
    </source>
</evidence>
<dbReference type="EMBL" id="CADCTN010000018">
    <property type="protein sequence ID" value="CAA9215515.1"/>
    <property type="molecule type" value="Genomic_DNA"/>
</dbReference>
<name>A0A6J4H5I9_9ACTN</name>
<evidence type="ECO:0000313" key="3">
    <source>
        <dbReference type="EMBL" id="CAA9215515.1"/>
    </source>
</evidence>
<organism evidence="3">
    <name type="scientific">uncultured Blastococcus sp</name>
    <dbReference type="NCBI Taxonomy" id="217144"/>
    <lineage>
        <taxon>Bacteria</taxon>
        <taxon>Bacillati</taxon>
        <taxon>Actinomycetota</taxon>
        <taxon>Actinomycetes</taxon>
        <taxon>Geodermatophilales</taxon>
        <taxon>Geodermatophilaceae</taxon>
        <taxon>Blastococcus</taxon>
        <taxon>environmental samples</taxon>
    </lineage>
</organism>
<feature type="transmembrane region" description="Helical" evidence="1">
    <location>
        <begin position="81"/>
        <end position="101"/>
    </location>
</feature>
<evidence type="ECO:0000259" key="2">
    <source>
        <dbReference type="Pfam" id="PF00174"/>
    </source>
</evidence>
<dbReference type="SUPFAM" id="SSF81296">
    <property type="entry name" value="E set domains"/>
    <property type="match status" value="1"/>
</dbReference>
<keyword evidence="1" id="KW-0472">Membrane</keyword>
<feature type="transmembrane region" description="Helical" evidence="1">
    <location>
        <begin position="210"/>
        <end position="231"/>
    </location>
</feature>
<keyword evidence="1" id="KW-1133">Transmembrane helix</keyword>
<reference evidence="3" key="1">
    <citation type="submission" date="2020-02" db="EMBL/GenBank/DDBJ databases">
        <authorList>
            <person name="Meier V. D."/>
        </authorList>
    </citation>
    <scope>NUCLEOTIDE SEQUENCE</scope>
    <source>
        <strain evidence="3">AVDCRST_MAG52</strain>
    </source>
</reference>
<dbReference type="GO" id="GO:0020037">
    <property type="term" value="F:heme binding"/>
    <property type="evidence" value="ECO:0007669"/>
    <property type="project" value="TreeGrafter"/>
</dbReference>
<dbReference type="Gene3D" id="3.90.420.10">
    <property type="entry name" value="Oxidoreductase, molybdopterin-binding domain"/>
    <property type="match status" value="1"/>
</dbReference>
<dbReference type="SUPFAM" id="SSF56524">
    <property type="entry name" value="Oxidoreductase molybdopterin-binding domain"/>
    <property type="match status" value="1"/>
</dbReference>
<dbReference type="PANTHER" id="PTHR19372">
    <property type="entry name" value="SULFITE REDUCTASE"/>
    <property type="match status" value="1"/>
</dbReference>
<feature type="transmembrane region" description="Helical" evidence="1">
    <location>
        <begin position="108"/>
        <end position="126"/>
    </location>
</feature>
<dbReference type="GO" id="GO:0006790">
    <property type="term" value="P:sulfur compound metabolic process"/>
    <property type="evidence" value="ECO:0007669"/>
    <property type="project" value="TreeGrafter"/>
</dbReference>
<dbReference type="GO" id="GO:0043546">
    <property type="term" value="F:molybdopterin cofactor binding"/>
    <property type="evidence" value="ECO:0007669"/>
    <property type="project" value="TreeGrafter"/>
</dbReference>
<sequence>MQAPAPTPDAPPAGGARGRTALAALAGLLAAAVAVGVAELIAGLVGAAASPVIAVGDAVITLTPEPVKAFAIRTFGENDKIALVVGTLVIIAVYALVVGVVGLRNRGLGALGIALFGLVGAVAAITRPAGGLLDVLPSVLGAGAGVLALFALLAPLAVAPGVATARATARAGGPAPDRGDTHADERVVERLREVLGSGDRKGAALDRRRFFLTSGVALGAAAVTGGGGRLLQRRFDIAGDRAALELPTPSSRAAALPAGADLAAEVDGLTPLFTDNGEFYRVDTAISVPRIRPAEYRLEMAGMFDSPRGYSLTDLFERDDLIERDITLTCVSNEVGGGLAGTARWIGVPLATLLEENGIRSGSDQLLCRSEDGMTIGAPTRSALQVEDAMLAFGMNGEPLPVEHGFPVRMVIPGLYGYVSACKWLVRIEATTFDAVDAYWTERDWAAEGPIKIASRIDTPAPLREFPAGRRAIAGVAWAQTRGIASVEVRVDEGDWTEAELSPAVDADLWRQWVLPYDFPAGRHSITVRATGADGEVQTDERTAPFPAGSSGWHSIQVVAG</sequence>
<gene>
    <name evidence="3" type="ORF">AVDCRST_MAG52-200</name>
</gene>
<dbReference type="InterPro" id="IPR014756">
    <property type="entry name" value="Ig_E-set"/>
</dbReference>
<dbReference type="Gene3D" id="2.60.40.650">
    <property type="match status" value="1"/>
</dbReference>
<dbReference type="GO" id="GO:0008482">
    <property type="term" value="F:sulfite oxidase activity"/>
    <property type="evidence" value="ECO:0007669"/>
    <property type="project" value="TreeGrafter"/>
</dbReference>
<feature type="transmembrane region" description="Helical" evidence="1">
    <location>
        <begin position="21"/>
        <end position="45"/>
    </location>
</feature>
<dbReference type="PANTHER" id="PTHR19372:SF7">
    <property type="entry name" value="SULFITE OXIDASE, MITOCHONDRIAL"/>
    <property type="match status" value="1"/>
</dbReference>
<protein>
    <submittedName>
        <fullName evidence="3">COG2041: Sulfite oxidase and related enzymes</fullName>
    </submittedName>
</protein>